<dbReference type="Proteomes" id="UP000186879">
    <property type="component" value="Chromosome"/>
</dbReference>
<dbReference type="GeneID" id="8983799"/>
<accession>A0A1L3Q2A9</accession>
<dbReference type="InterPro" id="IPR044720">
    <property type="entry name" value="HVO_2753-like"/>
</dbReference>
<dbReference type="RefSeq" id="WP_013038060.1">
    <property type="nucleotide sequence ID" value="NZ_CP017921.1"/>
</dbReference>
<dbReference type="Pfam" id="PF07754">
    <property type="entry name" value="HVO_2753_ZBP"/>
    <property type="match status" value="1"/>
</dbReference>
<dbReference type="OrthoDB" id="35104at2157"/>
<gene>
    <name evidence="2" type="ORF">BHR79_05615</name>
    <name evidence="3" type="ORF">EFE40_04640</name>
    <name evidence="4" type="ORF">SAMN04515625_1832</name>
</gene>
<dbReference type="EMBL" id="CP017921">
    <property type="protein sequence ID" value="APH39016.1"/>
    <property type="molecule type" value="Genomic_DNA"/>
</dbReference>
<sequence>MEKVNYCTSCGVHLSDKGFARFACPECDTELGRCIKCRQQSNNYVCPKCGFMGP</sequence>
<dbReference type="NCBIfam" id="NF011481">
    <property type="entry name" value="PRK14890.1"/>
    <property type="match status" value="1"/>
</dbReference>
<dbReference type="Proteomes" id="UP000198669">
    <property type="component" value="Unassembled WGS sequence"/>
</dbReference>
<evidence type="ECO:0000313" key="2">
    <source>
        <dbReference type="EMBL" id="APH39016.1"/>
    </source>
</evidence>
<dbReference type="KEGG" id="mhaz:BHR79_05615"/>
<dbReference type="PANTHER" id="PTHR40733">
    <property type="entry name" value="ZINC-RIBBON RNA-BINDING PROTEIN INVOLVED IN TRANSLATION-RELATED"/>
    <property type="match status" value="1"/>
</dbReference>
<dbReference type="InterPro" id="IPR011668">
    <property type="entry name" value="HVO_2753-like_ZBP"/>
</dbReference>
<dbReference type="InterPro" id="IPR049683">
    <property type="entry name" value="HVO_2753-like_euryarch"/>
</dbReference>
<keyword evidence="5" id="KW-1185">Reference proteome</keyword>
<evidence type="ECO:0000313" key="3">
    <source>
        <dbReference type="EMBL" id="RNI09929.1"/>
    </source>
</evidence>
<proteinExistence type="predicted"/>
<evidence type="ECO:0000259" key="1">
    <source>
        <dbReference type="Pfam" id="PF07754"/>
    </source>
</evidence>
<name>A0A1L3Q2A9_9EURY</name>
<dbReference type="Proteomes" id="UP000267921">
    <property type="component" value="Unassembled WGS sequence"/>
</dbReference>
<dbReference type="STRING" id="2177.BHR79_05615"/>
<evidence type="ECO:0000313" key="7">
    <source>
        <dbReference type="Proteomes" id="UP000267921"/>
    </source>
</evidence>
<reference evidence="2 5" key="1">
    <citation type="submission" date="2016-10" db="EMBL/GenBank/DDBJ databases">
        <title>Methanohalophilus halophilus.</title>
        <authorList>
            <person name="L'haridon S."/>
        </authorList>
    </citation>
    <scope>NUCLEOTIDE SEQUENCE [LARGE SCALE GENOMIC DNA]</scope>
    <source>
        <strain evidence="2 5">Z-7982</strain>
    </source>
</reference>
<reference evidence="3 7" key="3">
    <citation type="submission" date="2018-10" db="EMBL/GenBank/DDBJ databases">
        <title>Cultivation of a novel Methanohalophilus strain from Kebrit Deep of the Red Sea and a genomic comparison of members of the genus Methanohalophilus.</title>
        <authorList>
            <person name="Guan Y."/>
            <person name="Ngugi D.K."/>
            <person name="Stingl U."/>
        </authorList>
    </citation>
    <scope>NUCLEOTIDE SEQUENCE [LARGE SCALE GENOMIC DNA]</scope>
    <source>
        <strain evidence="3 7">DSM 3094</strain>
    </source>
</reference>
<protein>
    <submittedName>
        <fullName evidence="3">DUF1610 domain-containing protein</fullName>
    </submittedName>
    <submittedName>
        <fullName evidence="2">RNA-binding protein</fullName>
    </submittedName>
</protein>
<dbReference type="AlphaFoldDB" id="A0A1L3Q2A9"/>
<evidence type="ECO:0000313" key="4">
    <source>
        <dbReference type="EMBL" id="SDW90317.1"/>
    </source>
</evidence>
<reference evidence="4 6" key="2">
    <citation type="submission" date="2016-10" db="EMBL/GenBank/DDBJ databases">
        <authorList>
            <person name="de Groot N.N."/>
        </authorList>
    </citation>
    <scope>NUCLEOTIDE SEQUENCE [LARGE SCALE GENOMIC DNA]</scope>
    <source>
        <strain evidence="4 6">Z-7982</strain>
    </source>
</reference>
<evidence type="ECO:0000313" key="6">
    <source>
        <dbReference type="Proteomes" id="UP000198669"/>
    </source>
</evidence>
<dbReference type="NCBIfam" id="NF041909">
    <property type="entry name" value="HVO_2753"/>
    <property type="match status" value="1"/>
</dbReference>
<dbReference type="EMBL" id="FNMU01000006">
    <property type="protein sequence ID" value="SDW90317.1"/>
    <property type="molecule type" value="Genomic_DNA"/>
</dbReference>
<evidence type="ECO:0000313" key="5">
    <source>
        <dbReference type="Proteomes" id="UP000186879"/>
    </source>
</evidence>
<dbReference type="PANTHER" id="PTHR40733:SF1">
    <property type="entry name" value="SMALL ZINC FINGER PROTEIN HVO-2753-LIKE ZINC-BINDING POCKET DOMAIN-CONTAINING PROTEIN"/>
    <property type="match status" value="1"/>
</dbReference>
<dbReference type="EMBL" id="RJJG01000003">
    <property type="protein sequence ID" value="RNI09929.1"/>
    <property type="molecule type" value="Genomic_DNA"/>
</dbReference>
<organism evidence="2 5">
    <name type="scientific">Methanohalophilus halophilus</name>
    <dbReference type="NCBI Taxonomy" id="2177"/>
    <lineage>
        <taxon>Archaea</taxon>
        <taxon>Methanobacteriati</taxon>
        <taxon>Methanobacteriota</taxon>
        <taxon>Stenosarchaea group</taxon>
        <taxon>Methanomicrobia</taxon>
        <taxon>Methanosarcinales</taxon>
        <taxon>Methanosarcinaceae</taxon>
        <taxon>Methanohalophilus</taxon>
    </lineage>
</organism>
<feature type="domain" description="Small zinc finger protein HVO-2753-like zinc-binding pocket" evidence="1">
    <location>
        <begin position="7"/>
        <end position="50"/>
    </location>
</feature>